<feature type="domain" description="Tyr recombinase" evidence="5">
    <location>
        <begin position="195"/>
        <end position="366"/>
    </location>
</feature>
<dbReference type="InterPro" id="IPR010998">
    <property type="entry name" value="Integrase_recombinase_N"/>
</dbReference>
<comment type="caution">
    <text evidence="7">The sequence shown here is derived from an EMBL/GenBank/DDBJ whole genome shotgun (WGS) entry which is preliminary data.</text>
</comment>
<keyword evidence="2 4" id="KW-0238">DNA-binding</keyword>
<evidence type="ECO:0000256" key="1">
    <source>
        <dbReference type="ARBA" id="ARBA00022908"/>
    </source>
</evidence>
<dbReference type="InterPro" id="IPR002104">
    <property type="entry name" value="Integrase_catalytic"/>
</dbReference>
<dbReference type="Gene3D" id="1.10.150.130">
    <property type="match status" value="1"/>
</dbReference>
<evidence type="ECO:0000256" key="2">
    <source>
        <dbReference type="ARBA" id="ARBA00023125"/>
    </source>
</evidence>
<dbReference type="EMBL" id="JBEPMU010000005">
    <property type="protein sequence ID" value="MET3653913.1"/>
    <property type="molecule type" value="Genomic_DNA"/>
</dbReference>
<dbReference type="InterPro" id="IPR050090">
    <property type="entry name" value="Tyrosine_recombinase_XerCD"/>
</dbReference>
<dbReference type="Gene3D" id="1.10.443.10">
    <property type="entry name" value="Intergrase catalytic core"/>
    <property type="match status" value="1"/>
</dbReference>
<dbReference type="PROSITE" id="PS51898">
    <property type="entry name" value="TYR_RECOMBINASE"/>
    <property type="match status" value="1"/>
</dbReference>
<keyword evidence="3" id="KW-0233">DNA recombination</keyword>
<keyword evidence="1" id="KW-0229">DNA integration</keyword>
<dbReference type="InterPro" id="IPR013762">
    <property type="entry name" value="Integrase-like_cat_sf"/>
</dbReference>
<feature type="domain" description="Core-binding (CB)" evidence="6">
    <location>
        <begin position="88"/>
        <end position="171"/>
    </location>
</feature>
<evidence type="ECO:0000259" key="6">
    <source>
        <dbReference type="PROSITE" id="PS51900"/>
    </source>
</evidence>
<organism evidence="7 8">
    <name type="scientific">Dyella japonica</name>
    <dbReference type="NCBI Taxonomy" id="231455"/>
    <lineage>
        <taxon>Bacteria</taxon>
        <taxon>Pseudomonadati</taxon>
        <taxon>Pseudomonadota</taxon>
        <taxon>Gammaproteobacteria</taxon>
        <taxon>Lysobacterales</taxon>
        <taxon>Rhodanobacteraceae</taxon>
        <taxon>Dyella</taxon>
    </lineage>
</organism>
<dbReference type="Proteomes" id="UP001549184">
    <property type="component" value="Unassembled WGS sequence"/>
</dbReference>
<gene>
    <name evidence="7" type="ORF">ABIC75_003650</name>
</gene>
<evidence type="ECO:0000256" key="3">
    <source>
        <dbReference type="ARBA" id="ARBA00023172"/>
    </source>
</evidence>
<dbReference type="SUPFAM" id="SSF56349">
    <property type="entry name" value="DNA breaking-rejoining enzymes"/>
    <property type="match status" value="1"/>
</dbReference>
<evidence type="ECO:0000313" key="7">
    <source>
        <dbReference type="EMBL" id="MET3653913.1"/>
    </source>
</evidence>
<proteinExistence type="predicted"/>
<dbReference type="InterPro" id="IPR044068">
    <property type="entry name" value="CB"/>
</dbReference>
<dbReference type="PANTHER" id="PTHR30349">
    <property type="entry name" value="PHAGE INTEGRASE-RELATED"/>
    <property type="match status" value="1"/>
</dbReference>
<sequence>MASIDIHKARVRDALPPRRDPYFGAPLAPGLYLGFRRLDEGGTWIARQREDRRQHFQSLGPVHLKSYEDAATEARTWGKRVLAGTESQEVRTVIDACKAYVADRRREKGEAAAHDAHMRLSRSVYTHALGRLRLDKLRAADLRQWRSDLVMADASKNRMMGSLVAALNFAVQERYVDPGKAMEWQAIKRFHVTSRRDVYLTRDQRRALIGALPAELQPLMTCLALLPLRPSAAAHLTVGHLDARTGLLKIGKDKAHAGRVIPLSADALVLLSAQAKNKTLAEHLFAHADGTAFVRQEWGAAIREARGPLGLPAKTCAYSFRHSGITDLLTAGVDSLTVARIAGTSLVQIERHYGHLLQRHGAQALATLSLG</sequence>
<name>A0ABV2K1J5_9GAMM</name>
<evidence type="ECO:0000313" key="8">
    <source>
        <dbReference type="Proteomes" id="UP001549184"/>
    </source>
</evidence>
<dbReference type="RefSeq" id="WP_354015282.1">
    <property type="nucleotide sequence ID" value="NZ_JBEPMU010000005.1"/>
</dbReference>
<keyword evidence="8" id="KW-1185">Reference proteome</keyword>
<accession>A0ABV2K1J5</accession>
<reference evidence="7 8" key="1">
    <citation type="submission" date="2024-06" db="EMBL/GenBank/DDBJ databases">
        <title>Sorghum-associated microbial communities from plants grown in Nebraska, USA.</title>
        <authorList>
            <person name="Schachtman D."/>
        </authorList>
    </citation>
    <scope>NUCLEOTIDE SEQUENCE [LARGE SCALE GENOMIC DNA]</scope>
    <source>
        <strain evidence="7 8">1073</strain>
    </source>
</reference>
<evidence type="ECO:0000256" key="4">
    <source>
        <dbReference type="PROSITE-ProRule" id="PRU01248"/>
    </source>
</evidence>
<dbReference type="PANTHER" id="PTHR30349:SF88">
    <property type="entry name" value="BLL1584 PROTEIN"/>
    <property type="match status" value="1"/>
</dbReference>
<dbReference type="InterPro" id="IPR011010">
    <property type="entry name" value="DNA_brk_join_enz"/>
</dbReference>
<protein>
    <submittedName>
        <fullName evidence="7">Integrase</fullName>
    </submittedName>
</protein>
<evidence type="ECO:0000259" key="5">
    <source>
        <dbReference type="PROSITE" id="PS51898"/>
    </source>
</evidence>
<dbReference type="PROSITE" id="PS51900">
    <property type="entry name" value="CB"/>
    <property type="match status" value="1"/>
</dbReference>
<dbReference type="Pfam" id="PF00589">
    <property type="entry name" value="Phage_integrase"/>
    <property type="match status" value="1"/>
</dbReference>